<dbReference type="GO" id="GO:0005737">
    <property type="term" value="C:cytoplasm"/>
    <property type="evidence" value="ECO:0007669"/>
    <property type="project" value="TreeGrafter"/>
</dbReference>
<dbReference type="InterPro" id="IPR012337">
    <property type="entry name" value="RNaseH-like_sf"/>
</dbReference>
<gene>
    <name evidence="5" type="ORF">K493DRAFT_296758</name>
</gene>
<keyword evidence="1" id="KW-0540">Nuclease</keyword>
<dbReference type="STRING" id="1314790.A0A1Y1Z3S9"/>
<dbReference type="EMBL" id="MCFE01000030">
    <property type="protein sequence ID" value="ORY04931.1"/>
    <property type="molecule type" value="Genomic_DNA"/>
</dbReference>
<reference evidence="5 6" key="1">
    <citation type="submission" date="2016-07" db="EMBL/GenBank/DDBJ databases">
        <title>Pervasive Adenine N6-methylation of Active Genes in Fungi.</title>
        <authorList>
            <consortium name="DOE Joint Genome Institute"/>
            <person name="Mondo S.J."/>
            <person name="Dannebaum R.O."/>
            <person name="Kuo R.C."/>
            <person name="Labutti K."/>
            <person name="Haridas S."/>
            <person name="Kuo A."/>
            <person name="Salamov A."/>
            <person name="Ahrendt S.R."/>
            <person name="Lipzen A."/>
            <person name="Sullivan W."/>
            <person name="Andreopoulos W.B."/>
            <person name="Clum A."/>
            <person name="Lindquist E."/>
            <person name="Daum C."/>
            <person name="Ramamoorthy G.K."/>
            <person name="Gryganskyi A."/>
            <person name="Culley D."/>
            <person name="Magnuson J.K."/>
            <person name="James T.Y."/>
            <person name="O'Malley M.A."/>
            <person name="Stajich J.E."/>
            <person name="Spatafora J.W."/>
            <person name="Visel A."/>
            <person name="Grigoriev I.V."/>
        </authorList>
    </citation>
    <scope>NUCLEOTIDE SEQUENCE [LARGE SCALE GENOMIC DNA]</scope>
    <source>
        <strain evidence="5 6">CBS 931.73</strain>
    </source>
</reference>
<dbReference type="Gene3D" id="3.30.420.10">
    <property type="entry name" value="Ribonuclease H-like superfamily/Ribonuclease H"/>
    <property type="match status" value="1"/>
</dbReference>
<dbReference type="Pfam" id="PF01612">
    <property type="entry name" value="DNA_pol_A_exo1"/>
    <property type="match status" value="1"/>
</dbReference>
<keyword evidence="2" id="KW-0378">Hydrolase</keyword>
<dbReference type="OrthoDB" id="1920326at2759"/>
<dbReference type="PANTHER" id="PTHR13620:SF104">
    <property type="entry name" value="EXONUCLEASE 3'-5' DOMAIN-CONTAINING PROTEIN 2"/>
    <property type="match status" value="1"/>
</dbReference>
<dbReference type="CDD" id="cd06141">
    <property type="entry name" value="WRN_exo"/>
    <property type="match status" value="1"/>
</dbReference>
<evidence type="ECO:0000313" key="5">
    <source>
        <dbReference type="EMBL" id="ORY04931.1"/>
    </source>
</evidence>
<dbReference type="SMART" id="SM00474">
    <property type="entry name" value="35EXOc"/>
    <property type="match status" value="1"/>
</dbReference>
<evidence type="ECO:0000256" key="3">
    <source>
        <dbReference type="SAM" id="MobiDB-lite"/>
    </source>
</evidence>
<name>A0A1Y1Z3S9_9FUNG</name>
<dbReference type="PANTHER" id="PTHR13620">
    <property type="entry name" value="3-5 EXONUCLEASE"/>
    <property type="match status" value="1"/>
</dbReference>
<dbReference type="Proteomes" id="UP000193498">
    <property type="component" value="Unassembled WGS sequence"/>
</dbReference>
<protein>
    <submittedName>
        <fullName evidence="5">Ribonuclease H-like protein</fullName>
    </submittedName>
</protein>
<dbReference type="SUPFAM" id="SSF53098">
    <property type="entry name" value="Ribonuclease H-like"/>
    <property type="match status" value="1"/>
</dbReference>
<dbReference type="InterPro" id="IPR002562">
    <property type="entry name" value="3'-5'_exonuclease_dom"/>
</dbReference>
<evidence type="ECO:0000256" key="1">
    <source>
        <dbReference type="ARBA" id="ARBA00022722"/>
    </source>
</evidence>
<keyword evidence="6" id="KW-1185">Reference proteome</keyword>
<sequence length="431" mass="49023">MLSASVGLRRKYPPQVLRIQRCSFTSSSRQEYLDSLRSVVQRFTERFNTKKKLVAKLRLPSKRPLNKHSYRLRTILEKNRQNKLNAQERLLEKADQPKRTIFDALGSLGGLFQRWTFWNSRAPSKAKPSAWMPTVPNHYPTKPITGSKKSKIAKNEEILRRRSDAHLEQRIRLQMQFPARKSKLSSIDLSRMKVFVNPAKGIQSARFTPASQLVPQPKRRPTKPGLIRRAMAPTKSSATPLKVKTSNQCPVFVCQDSRQCDEGIKMLRASIQDFVTPHLGFDTESTQYRLGSQVSVIQLASPDVCVIFQIGQIYRRYGKIPKSLRALLSDAKILKVGVNVTGDAASLGKNYKLKCCGIINIDSIAQELGHKNLSLVDLVHKFGVDVDLDKSWRKKRWSRPHLASHEINYAANDAIASFHLFNALVKRSFRP</sequence>
<comment type="caution">
    <text evidence="5">The sequence shown here is derived from an EMBL/GenBank/DDBJ whole genome shotgun (WGS) entry which is preliminary data.</text>
</comment>
<dbReference type="AlphaFoldDB" id="A0A1Y1Z3S9"/>
<feature type="region of interest" description="Disordered" evidence="3">
    <location>
        <begin position="126"/>
        <end position="149"/>
    </location>
</feature>
<dbReference type="InParanoid" id="A0A1Y1Z3S9"/>
<organism evidence="5 6">
    <name type="scientific">Basidiobolus meristosporus CBS 931.73</name>
    <dbReference type="NCBI Taxonomy" id="1314790"/>
    <lineage>
        <taxon>Eukaryota</taxon>
        <taxon>Fungi</taxon>
        <taxon>Fungi incertae sedis</taxon>
        <taxon>Zoopagomycota</taxon>
        <taxon>Entomophthoromycotina</taxon>
        <taxon>Basidiobolomycetes</taxon>
        <taxon>Basidiobolales</taxon>
        <taxon>Basidiobolaceae</taxon>
        <taxon>Basidiobolus</taxon>
    </lineage>
</organism>
<dbReference type="GO" id="GO:0003676">
    <property type="term" value="F:nucleic acid binding"/>
    <property type="evidence" value="ECO:0007669"/>
    <property type="project" value="InterPro"/>
</dbReference>
<accession>A0A1Y1Z3S9</accession>
<dbReference type="InterPro" id="IPR036397">
    <property type="entry name" value="RNaseH_sf"/>
</dbReference>
<dbReference type="GO" id="GO:0008408">
    <property type="term" value="F:3'-5' exonuclease activity"/>
    <property type="evidence" value="ECO:0007669"/>
    <property type="project" value="InterPro"/>
</dbReference>
<dbReference type="GO" id="GO:0005634">
    <property type="term" value="C:nucleus"/>
    <property type="evidence" value="ECO:0007669"/>
    <property type="project" value="TreeGrafter"/>
</dbReference>
<evidence type="ECO:0000259" key="4">
    <source>
        <dbReference type="SMART" id="SM00474"/>
    </source>
</evidence>
<evidence type="ECO:0000313" key="6">
    <source>
        <dbReference type="Proteomes" id="UP000193498"/>
    </source>
</evidence>
<feature type="domain" description="3'-5' exonuclease" evidence="4">
    <location>
        <begin position="251"/>
        <end position="429"/>
    </location>
</feature>
<dbReference type="InterPro" id="IPR051132">
    <property type="entry name" value="3-5_Exonuclease_domain"/>
</dbReference>
<dbReference type="GO" id="GO:0006139">
    <property type="term" value="P:nucleobase-containing compound metabolic process"/>
    <property type="evidence" value="ECO:0007669"/>
    <property type="project" value="InterPro"/>
</dbReference>
<proteinExistence type="predicted"/>
<evidence type="ECO:0000256" key="2">
    <source>
        <dbReference type="ARBA" id="ARBA00022801"/>
    </source>
</evidence>